<accession>A0A9P5RTZ4</accession>
<dbReference type="PANTHER" id="PTHR11102:SF160">
    <property type="entry name" value="ERAD-ASSOCIATED E3 UBIQUITIN-PROTEIN LIGASE COMPONENT HRD3"/>
    <property type="match status" value="1"/>
</dbReference>
<dbReference type="EMBL" id="JAAAUQ010001165">
    <property type="protein sequence ID" value="KAF9142353.1"/>
    <property type="molecule type" value="Genomic_DNA"/>
</dbReference>
<reference evidence="3" key="1">
    <citation type="journal article" date="2020" name="Fungal Divers.">
        <title>Resolving the Mortierellaceae phylogeny through synthesis of multi-gene phylogenetics and phylogenomics.</title>
        <authorList>
            <person name="Vandepol N."/>
            <person name="Liber J."/>
            <person name="Desiro A."/>
            <person name="Na H."/>
            <person name="Kennedy M."/>
            <person name="Barry K."/>
            <person name="Grigoriev I.V."/>
            <person name="Miller A.N."/>
            <person name="O'Donnell K."/>
            <person name="Stajich J.E."/>
            <person name="Bonito G."/>
        </authorList>
    </citation>
    <scope>NUCLEOTIDE SEQUENCE</scope>
    <source>
        <strain evidence="3">NRRL 6426</strain>
    </source>
</reference>
<dbReference type="InterPro" id="IPR011990">
    <property type="entry name" value="TPR-like_helical_dom_sf"/>
</dbReference>
<organism evidence="3 4">
    <name type="scientific">Linnemannia schmuckeri</name>
    <dbReference type="NCBI Taxonomy" id="64567"/>
    <lineage>
        <taxon>Eukaryota</taxon>
        <taxon>Fungi</taxon>
        <taxon>Fungi incertae sedis</taxon>
        <taxon>Mucoromycota</taxon>
        <taxon>Mortierellomycotina</taxon>
        <taxon>Mortierellomycetes</taxon>
        <taxon>Mortierellales</taxon>
        <taxon>Mortierellaceae</taxon>
        <taxon>Linnemannia</taxon>
    </lineage>
</organism>
<dbReference type="AlphaFoldDB" id="A0A9P5RTZ4"/>
<dbReference type="InterPro" id="IPR050767">
    <property type="entry name" value="Sel1_AlgK"/>
</dbReference>
<dbReference type="SMART" id="SM00671">
    <property type="entry name" value="SEL1"/>
    <property type="match status" value="3"/>
</dbReference>
<comment type="similarity">
    <text evidence="1">Belongs to the sel-1 family.</text>
</comment>
<dbReference type="PANTHER" id="PTHR11102">
    <property type="entry name" value="SEL-1-LIKE PROTEIN"/>
    <property type="match status" value="1"/>
</dbReference>
<feature type="compositionally biased region" description="Polar residues" evidence="2">
    <location>
        <begin position="203"/>
        <end position="212"/>
    </location>
</feature>
<dbReference type="Proteomes" id="UP000748756">
    <property type="component" value="Unassembled WGS sequence"/>
</dbReference>
<evidence type="ECO:0008006" key="5">
    <source>
        <dbReference type="Google" id="ProtNLM"/>
    </source>
</evidence>
<proteinExistence type="inferred from homology"/>
<sequence>MTQNTLQGDLPSTPQELTQALRSVERHLSPSSIPPANPDDILYVDCYLDPETKKTIVLWEDIPFSNALQIRQGARVIPFLKGPDFRNLEPLRIAAMPNVVLDVVIDSPSVNMESVSPRNVPEKLMPVLPQEEETTDNNYLVRQEVNATPTVRRNPVYGLEETAMDNYSHIDRPLVFLSARGPHALLNDQSPDSNNPSAPPYQRNKSNPQSRGHQGATANIPMKKDLIQTTISASQGDKDAQVALGDMYHDGKLVPRNYQAAMVWYLKAAEQGDPAGQYYVGALHNSGLGVPQDYAQAMYWYLKAAEQGHAAAQCNVGAFYNLGLGVPQSYATAAEWYQKSADQGFSNAKAALEHLKSYGYVAV</sequence>
<comment type="caution">
    <text evidence="3">The sequence shown here is derived from an EMBL/GenBank/DDBJ whole genome shotgun (WGS) entry which is preliminary data.</text>
</comment>
<dbReference type="Pfam" id="PF08238">
    <property type="entry name" value="Sel1"/>
    <property type="match status" value="3"/>
</dbReference>
<dbReference type="SUPFAM" id="SSF81901">
    <property type="entry name" value="HCP-like"/>
    <property type="match status" value="1"/>
</dbReference>
<dbReference type="InterPro" id="IPR006597">
    <property type="entry name" value="Sel1-like"/>
</dbReference>
<keyword evidence="4" id="KW-1185">Reference proteome</keyword>
<feature type="region of interest" description="Disordered" evidence="2">
    <location>
        <begin position="184"/>
        <end position="220"/>
    </location>
</feature>
<dbReference type="Gene3D" id="1.25.40.10">
    <property type="entry name" value="Tetratricopeptide repeat domain"/>
    <property type="match status" value="1"/>
</dbReference>
<evidence type="ECO:0000256" key="1">
    <source>
        <dbReference type="ARBA" id="ARBA00038101"/>
    </source>
</evidence>
<name>A0A9P5RTZ4_9FUNG</name>
<evidence type="ECO:0000313" key="3">
    <source>
        <dbReference type="EMBL" id="KAF9142353.1"/>
    </source>
</evidence>
<evidence type="ECO:0000256" key="2">
    <source>
        <dbReference type="SAM" id="MobiDB-lite"/>
    </source>
</evidence>
<gene>
    <name evidence="3" type="ORF">BG015_000947</name>
</gene>
<feature type="compositionally biased region" description="Polar residues" evidence="2">
    <location>
        <begin position="187"/>
        <end position="196"/>
    </location>
</feature>
<dbReference type="OrthoDB" id="2384430at2759"/>
<protein>
    <recommendedName>
        <fullName evidence="5">HCP-like protein</fullName>
    </recommendedName>
</protein>
<evidence type="ECO:0000313" key="4">
    <source>
        <dbReference type="Proteomes" id="UP000748756"/>
    </source>
</evidence>